<dbReference type="Proteomes" id="UP000480266">
    <property type="component" value="Unassembled WGS sequence"/>
</dbReference>
<protein>
    <submittedName>
        <fullName evidence="2">Uncharacterized protein</fullName>
    </submittedName>
</protein>
<feature type="signal peptide" evidence="1">
    <location>
        <begin position="1"/>
        <end position="25"/>
    </location>
</feature>
<sequence length="86" mass="9630">MAGRFRIKAAAAGLMVALVPVVASANNLNVNAGTHIPIRPHVNLNATINLDVKARTFHDIDLSETCRADERIKKKGRREWRCRQDR</sequence>
<dbReference type="EMBL" id="JAAMRR010000011">
    <property type="protein sequence ID" value="NGX93709.1"/>
    <property type="molecule type" value="Genomic_DNA"/>
</dbReference>
<keyword evidence="3" id="KW-1185">Reference proteome</keyword>
<dbReference type="AlphaFoldDB" id="A0A7C9VEF8"/>
<gene>
    <name evidence="2" type="ORF">G4V63_00195</name>
</gene>
<evidence type="ECO:0000313" key="3">
    <source>
        <dbReference type="Proteomes" id="UP000480266"/>
    </source>
</evidence>
<name>A0A7C9VEF8_9BRAD</name>
<keyword evidence="1" id="KW-0732">Signal</keyword>
<evidence type="ECO:0000313" key="2">
    <source>
        <dbReference type="EMBL" id="NGX93709.1"/>
    </source>
</evidence>
<feature type="chain" id="PRO_5028919573" evidence="1">
    <location>
        <begin position="26"/>
        <end position="86"/>
    </location>
</feature>
<accession>A0A7C9VEF8</accession>
<evidence type="ECO:0000256" key="1">
    <source>
        <dbReference type="SAM" id="SignalP"/>
    </source>
</evidence>
<proteinExistence type="predicted"/>
<reference evidence="2" key="1">
    <citation type="submission" date="2020-02" db="EMBL/GenBank/DDBJ databases">
        <title>Draft genome sequence of Candidatus Afipia apatlaquensis IBT-C3, a potential strain for decolorization of textile dyes.</title>
        <authorList>
            <person name="Sanchez-Reyes A."/>
            <person name="Breton-Deval L."/>
            <person name="Mangelson H."/>
            <person name="Sanchez-Flores A."/>
        </authorList>
    </citation>
    <scope>NUCLEOTIDE SEQUENCE [LARGE SCALE GENOMIC DNA]</scope>
    <source>
        <strain evidence="2">IBT-C3</strain>
    </source>
</reference>
<comment type="caution">
    <text evidence="2">The sequence shown here is derived from an EMBL/GenBank/DDBJ whole genome shotgun (WGS) entry which is preliminary data.</text>
</comment>
<organism evidence="2 3">
    <name type="scientific">Candidatus Afipia apatlaquensis</name>
    <dbReference type="NCBI Taxonomy" id="2712852"/>
    <lineage>
        <taxon>Bacteria</taxon>
        <taxon>Pseudomonadati</taxon>
        <taxon>Pseudomonadota</taxon>
        <taxon>Alphaproteobacteria</taxon>
        <taxon>Hyphomicrobiales</taxon>
        <taxon>Nitrobacteraceae</taxon>
        <taxon>Afipia</taxon>
    </lineage>
</organism>